<dbReference type="Proteomes" id="UP001597187">
    <property type="component" value="Unassembled WGS sequence"/>
</dbReference>
<sequence length="75" mass="8049">MSDLTVPEEFDNWPFDVRSFVLAEANTAVELREQIDSLAGLSSDDWESDNAGAFTKTELATLVMALGGPQGGDAQ</sequence>
<protein>
    <submittedName>
        <fullName evidence="1">Uncharacterized protein</fullName>
    </submittedName>
</protein>
<organism evidence="1 2">
    <name type="scientific">Halomarina rubra</name>
    <dbReference type="NCBI Taxonomy" id="2071873"/>
    <lineage>
        <taxon>Archaea</taxon>
        <taxon>Methanobacteriati</taxon>
        <taxon>Methanobacteriota</taxon>
        <taxon>Stenosarchaea group</taxon>
        <taxon>Halobacteria</taxon>
        <taxon>Halobacteriales</taxon>
        <taxon>Natronomonadaceae</taxon>
        <taxon>Halomarina</taxon>
    </lineage>
</organism>
<keyword evidence="2" id="KW-1185">Reference proteome</keyword>
<dbReference type="RefSeq" id="WP_250875013.1">
    <property type="nucleotide sequence ID" value="NZ_JALXFV010000008.1"/>
</dbReference>
<dbReference type="EMBL" id="JBHUDC010000008">
    <property type="protein sequence ID" value="MFD1515089.1"/>
    <property type="molecule type" value="Genomic_DNA"/>
</dbReference>
<evidence type="ECO:0000313" key="2">
    <source>
        <dbReference type="Proteomes" id="UP001597187"/>
    </source>
</evidence>
<reference evidence="1 2" key="1">
    <citation type="journal article" date="2019" name="Int. J. Syst. Evol. Microbiol.">
        <title>The Global Catalogue of Microorganisms (GCM) 10K type strain sequencing project: providing services to taxonomists for standard genome sequencing and annotation.</title>
        <authorList>
            <consortium name="The Broad Institute Genomics Platform"/>
            <consortium name="The Broad Institute Genome Sequencing Center for Infectious Disease"/>
            <person name="Wu L."/>
            <person name="Ma J."/>
        </authorList>
    </citation>
    <scope>NUCLEOTIDE SEQUENCE [LARGE SCALE GENOMIC DNA]</scope>
    <source>
        <strain evidence="1 2">CGMCC 1.12563</strain>
    </source>
</reference>
<evidence type="ECO:0000313" key="1">
    <source>
        <dbReference type="EMBL" id="MFD1515089.1"/>
    </source>
</evidence>
<name>A0ABD6AZ78_9EURY</name>
<proteinExistence type="predicted"/>
<dbReference type="AlphaFoldDB" id="A0ABD6AZ78"/>
<gene>
    <name evidence="1" type="ORF">ACFSBT_17555</name>
</gene>
<comment type="caution">
    <text evidence="1">The sequence shown here is derived from an EMBL/GenBank/DDBJ whole genome shotgun (WGS) entry which is preliminary data.</text>
</comment>
<accession>A0ABD6AZ78</accession>